<keyword evidence="2" id="KW-0808">Transferase</keyword>
<comment type="caution">
    <text evidence="2">The sequence shown here is derived from an EMBL/GenBank/DDBJ whole genome shotgun (WGS) entry which is preliminary data.</text>
</comment>
<dbReference type="EMBL" id="CAJVCE010000006">
    <property type="protein sequence ID" value="CAG7640132.1"/>
    <property type="molecule type" value="Genomic_DNA"/>
</dbReference>
<reference evidence="2 3" key="1">
    <citation type="submission" date="2021-06" db="EMBL/GenBank/DDBJ databases">
        <authorList>
            <person name="Criscuolo A."/>
        </authorList>
    </citation>
    <scope>NUCLEOTIDE SEQUENCE [LARGE SCALE GENOMIC DNA]</scope>
    <source>
        <strain evidence="3">CIP 111802</strain>
    </source>
</reference>
<gene>
    <name evidence="2" type="primary">dgcT</name>
    <name evidence="2" type="ORF">PAECIP111802_02615</name>
</gene>
<organism evidence="2 3">
    <name type="scientific">Paenibacillus allorhizosphaerae</name>
    <dbReference type="NCBI Taxonomy" id="2849866"/>
    <lineage>
        <taxon>Bacteria</taxon>
        <taxon>Bacillati</taxon>
        <taxon>Bacillota</taxon>
        <taxon>Bacilli</taxon>
        <taxon>Bacillales</taxon>
        <taxon>Paenibacillaceae</taxon>
        <taxon>Paenibacillus</taxon>
    </lineage>
</organism>
<protein>
    <submittedName>
        <fullName evidence="2">Diguanylate cyclase DgcT</fullName>
        <ecNumber evidence="2">2.7.7.65</ecNumber>
    </submittedName>
</protein>
<dbReference type="CDD" id="cd01949">
    <property type="entry name" value="GGDEF"/>
    <property type="match status" value="1"/>
</dbReference>
<name>A0ABM8VGZ7_9BACL</name>
<dbReference type="EC" id="2.7.7.65" evidence="2"/>
<dbReference type="SMART" id="SM00267">
    <property type="entry name" value="GGDEF"/>
    <property type="match status" value="1"/>
</dbReference>
<dbReference type="InterPro" id="IPR000160">
    <property type="entry name" value="GGDEF_dom"/>
</dbReference>
<dbReference type="Proteomes" id="UP000730618">
    <property type="component" value="Unassembled WGS sequence"/>
</dbReference>
<dbReference type="PROSITE" id="PS50887">
    <property type="entry name" value="GGDEF"/>
    <property type="match status" value="1"/>
</dbReference>
<dbReference type="PANTHER" id="PTHR45138:SF9">
    <property type="entry name" value="DIGUANYLATE CYCLASE DGCM-RELATED"/>
    <property type="match status" value="1"/>
</dbReference>
<dbReference type="GO" id="GO:0052621">
    <property type="term" value="F:diguanylate cyclase activity"/>
    <property type="evidence" value="ECO:0007669"/>
    <property type="project" value="UniProtKB-EC"/>
</dbReference>
<proteinExistence type="predicted"/>
<feature type="domain" description="GGDEF" evidence="1">
    <location>
        <begin position="74"/>
        <end position="205"/>
    </location>
</feature>
<evidence type="ECO:0000313" key="2">
    <source>
        <dbReference type="EMBL" id="CAG7640132.1"/>
    </source>
</evidence>
<dbReference type="NCBIfam" id="TIGR00254">
    <property type="entry name" value="GGDEF"/>
    <property type="match status" value="1"/>
</dbReference>
<accession>A0ABM8VGZ7</accession>
<evidence type="ECO:0000259" key="1">
    <source>
        <dbReference type="PROSITE" id="PS50887"/>
    </source>
</evidence>
<keyword evidence="3" id="KW-1185">Reference proteome</keyword>
<dbReference type="PANTHER" id="PTHR45138">
    <property type="entry name" value="REGULATORY COMPONENTS OF SENSORY TRANSDUCTION SYSTEM"/>
    <property type="match status" value="1"/>
</dbReference>
<sequence length="210" mass="23896">MIVSGYFIAIGIVSRGTELIEDLKDISKSKQDLLIKNLLMDMLSKTDALTECFNHKAFHGYLDELIERSEKNRFSLCLAIIDIDDFKQVNDSYGHWVGDLVLKSVAQTIKETVGPDDVVSRYGGEEFTLIFLDKTIEDAYRITEKIRSQVEKLIHPELRTETVTVSIGLNMFRSGQGKEKLFKGADDALYISKRMGKNKVTIYADKEDHH</sequence>
<dbReference type="Pfam" id="PF00990">
    <property type="entry name" value="GGDEF"/>
    <property type="match status" value="1"/>
</dbReference>
<dbReference type="InterPro" id="IPR050469">
    <property type="entry name" value="Diguanylate_Cyclase"/>
</dbReference>
<dbReference type="RefSeq" id="WP_377518101.1">
    <property type="nucleotide sequence ID" value="NZ_JBHSRV010000013.1"/>
</dbReference>
<evidence type="ECO:0000313" key="3">
    <source>
        <dbReference type="Proteomes" id="UP000730618"/>
    </source>
</evidence>
<keyword evidence="2" id="KW-0548">Nucleotidyltransferase</keyword>